<evidence type="ECO:0000313" key="8">
    <source>
        <dbReference type="Proteomes" id="UP000266272"/>
    </source>
</evidence>
<dbReference type="SUPFAM" id="SSF47095">
    <property type="entry name" value="HMG-box"/>
    <property type="match status" value="1"/>
</dbReference>
<gene>
    <name evidence="7" type="ORF">TARUN_460</name>
</gene>
<evidence type="ECO:0000256" key="4">
    <source>
        <dbReference type="PROSITE-ProRule" id="PRU00267"/>
    </source>
</evidence>
<evidence type="ECO:0000256" key="2">
    <source>
        <dbReference type="ARBA" id="ARBA00023125"/>
    </source>
</evidence>
<dbReference type="OrthoDB" id="6247875at2759"/>
<dbReference type="Proteomes" id="UP000266272">
    <property type="component" value="Unassembled WGS sequence"/>
</dbReference>
<keyword evidence="8" id="KW-1185">Reference proteome</keyword>
<feature type="compositionally biased region" description="Low complexity" evidence="5">
    <location>
        <begin position="366"/>
        <end position="378"/>
    </location>
</feature>
<dbReference type="SMART" id="SM00398">
    <property type="entry name" value="HMG"/>
    <property type="match status" value="1"/>
</dbReference>
<feature type="compositionally biased region" description="Basic and acidic residues" evidence="5">
    <location>
        <begin position="347"/>
        <end position="359"/>
    </location>
</feature>
<dbReference type="Gene3D" id="1.10.30.10">
    <property type="entry name" value="High mobility group box domain"/>
    <property type="match status" value="1"/>
</dbReference>
<evidence type="ECO:0000256" key="3">
    <source>
        <dbReference type="ARBA" id="ARBA00023163"/>
    </source>
</evidence>
<reference evidence="7 8" key="1">
    <citation type="journal article" date="2018" name="PLoS Pathog.">
        <title>Evolution of structural diversity of trichothecenes, a family of toxins produced by plant pathogenic and entomopathogenic fungi.</title>
        <authorList>
            <person name="Proctor R.H."/>
            <person name="McCormick S.P."/>
            <person name="Kim H.S."/>
            <person name="Cardoza R.E."/>
            <person name="Stanley A.M."/>
            <person name="Lindo L."/>
            <person name="Kelly A."/>
            <person name="Brown D.W."/>
            <person name="Lee T."/>
            <person name="Vaughan M.M."/>
            <person name="Alexander N.J."/>
            <person name="Busman M."/>
            <person name="Gutierrez S."/>
        </authorList>
    </citation>
    <scope>NUCLEOTIDE SEQUENCE [LARGE SCALE GENOMIC DNA]</scope>
    <source>
        <strain evidence="7 8">IBT 40837</strain>
    </source>
</reference>
<dbReference type="PANTHER" id="PTHR10270:SF320">
    <property type="entry name" value="BOX TRANSCRIPTIONAL REGULATOR, PUTATIVE (AFU_ORTHOLOGUE AFUA_4G10820)-RELATED"/>
    <property type="match status" value="1"/>
</dbReference>
<dbReference type="AlphaFoldDB" id="A0A395P081"/>
<keyword evidence="2 4" id="KW-0238">DNA-binding</keyword>
<accession>A0A395P081</accession>
<evidence type="ECO:0000256" key="5">
    <source>
        <dbReference type="SAM" id="MobiDB-lite"/>
    </source>
</evidence>
<dbReference type="GO" id="GO:0000122">
    <property type="term" value="P:negative regulation of transcription by RNA polymerase II"/>
    <property type="evidence" value="ECO:0007669"/>
    <property type="project" value="TreeGrafter"/>
</dbReference>
<dbReference type="InterPro" id="IPR036910">
    <property type="entry name" value="HMG_box_dom_sf"/>
</dbReference>
<keyword evidence="3" id="KW-0804">Transcription</keyword>
<keyword evidence="7" id="KW-0347">Helicase</keyword>
<keyword evidence="4" id="KW-0539">Nucleus</keyword>
<dbReference type="PROSITE" id="PS50118">
    <property type="entry name" value="HMG_BOX_2"/>
    <property type="match status" value="1"/>
</dbReference>
<keyword evidence="7" id="KW-0547">Nucleotide-binding</keyword>
<name>A0A395P081_TRIAR</name>
<protein>
    <submittedName>
        <fullName evidence="7">Snf2 family helicase</fullName>
    </submittedName>
</protein>
<feature type="region of interest" description="Disordered" evidence="5">
    <location>
        <begin position="312"/>
        <end position="393"/>
    </location>
</feature>
<dbReference type="EMBL" id="PXOA01000028">
    <property type="protein sequence ID" value="RFU81758.1"/>
    <property type="molecule type" value="Genomic_DNA"/>
</dbReference>
<dbReference type="PANTHER" id="PTHR10270">
    <property type="entry name" value="SOX TRANSCRIPTION FACTOR"/>
    <property type="match status" value="1"/>
</dbReference>
<feature type="region of interest" description="Disordered" evidence="5">
    <location>
        <begin position="257"/>
        <end position="300"/>
    </location>
</feature>
<dbReference type="STRING" id="490622.A0A395P081"/>
<dbReference type="GO" id="GO:0005634">
    <property type="term" value="C:nucleus"/>
    <property type="evidence" value="ECO:0007669"/>
    <property type="project" value="UniProtKB-UniRule"/>
</dbReference>
<dbReference type="GO" id="GO:0000978">
    <property type="term" value="F:RNA polymerase II cis-regulatory region sequence-specific DNA binding"/>
    <property type="evidence" value="ECO:0007669"/>
    <property type="project" value="TreeGrafter"/>
</dbReference>
<dbReference type="GO" id="GO:0001228">
    <property type="term" value="F:DNA-binding transcription activator activity, RNA polymerase II-specific"/>
    <property type="evidence" value="ECO:0007669"/>
    <property type="project" value="TreeGrafter"/>
</dbReference>
<keyword evidence="7" id="KW-0067">ATP-binding</keyword>
<keyword evidence="7" id="KW-0378">Hydrolase</keyword>
<organism evidence="7 8">
    <name type="scientific">Trichoderma arundinaceum</name>
    <dbReference type="NCBI Taxonomy" id="490622"/>
    <lineage>
        <taxon>Eukaryota</taxon>
        <taxon>Fungi</taxon>
        <taxon>Dikarya</taxon>
        <taxon>Ascomycota</taxon>
        <taxon>Pezizomycotina</taxon>
        <taxon>Sordariomycetes</taxon>
        <taxon>Hypocreomycetidae</taxon>
        <taxon>Hypocreales</taxon>
        <taxon>Hypocreaceae</taxon>
        <taxon>Trichoderma</taxon>
    </lineage>
</organism>
<evidence type="ECO:0000256" key="1">
    <source>
        <dbReference type="ARBA" id="ARBA00023015"/>
    </source>
</evidence>
<feature type="domain" description="HMG box" evidence="6">
    <location>
        <begin position="97"/>
        <end position="165"/>
    </location>
</feature>
<dbReference type="GO" id="GO:0004386">
    <property type="term" value="F:helicase activity"/>
    <property type="evidence" value="ECO:0007669"/>
    <property type="project" value="UniProtKB-KW"/>
</dbReference>
<dbReference type="InterPro" id="IPR009071">
    <property type="entry name" value="HMG_box_dom"/>
</dbReference>
<keyword evidence="1" id="KW-0805">Transcription regulation</keyword>
<dbReference type="FunFam" id="1.10.30.10:FF:000041">
    <property type="entry name" value="HMG box family protein"/>
    <property type="match status" value="1"/>
</dbReference>
<proteinExistence type="predicted"/>
<feature type="DNA-binding region" description="HMG box" evidence="4">
    <location>
        <begin position="97"/>
        <end position="165"/>
    </location>
</feature>
<comment type="caution">
    <text evidence="7">The sequence shown here is derived from an EMBL/GenBank/DDBJ whole genome shotgun (WGS) entry which is preliminary data.</text>
</comment>
<dbReference type="CDD" id="cd01389">
    <property type="entry name" value="HMG-box_ROX1-like"/>
    <property type="match status" value="1"/>
</dbReference>
<dbReference type="InterPro" id="IPR050140">
    <property type="entry name" value="SRY-related_HMG-box_TF-like"/>
</dbReference>
<dbReference type="GO" id="GO:0030154">
    <property type="term" value="P:cell differentiation"/>
    <property type="evidence" value="ECO:0007669"/>
    <property type="project" value="TreeGrafter"/>
</dbReference>
<feature type="region of interest" description="Disordered" evidence="5">
    <location>
        <begin position="195"/>
        <end position="230"/>
    </location>
</feature>
<dbReference type="Pfam" id="PF00505">
    <property type="entry name" value="HMG_box"/>
    <property type="match status" value="1"/>
</dbReference>
<evidence type="ECO:0000259" key="6">
    <source>
        <dbReference type="PROSITE" id="PS50118"/>
    </source>
</evidence>
<evidence type="ECO:0000313" key="7">
    <source>
        <dbReference type="EMBL" id="RFU81758.1"/>
    </source>
</evidence>
<sequence>MTQVLSLAPRGRHMELTPYGRMVRDEERSRTETAFGDSLHNSSSPIVETIMRRPPAPLGTPNANHDILDYPRLGNSTAAQADGSRDIICLCTPMPKIPRPRNAFILYRQHHQSQVTAENPRLSNPEISKIIGEKWKNEESNVKDDWKRLAEEEKQRHQHQYPNYRYQPRRGAKSQNWSGSAAAEEQGRCSRCNGRLMATPRTPSTPFATRIAPGLSNSEPQPRPPLHRLNTDIPRRTSIELSPINKLSMQSRLPVYRSPEGYEPASPEVKRRRTNGAGDYHLASGRLDSYSMTTPAEPPRLMLDGEQMAHIRTGSHPTLPDPASLPRSRSYPMPPPPRPGAWIDQGDGPRRSSIFDESLRLPPLQSAISPSPSWPSASDSRRTSLPLTGSPVRGRLSTRVMEIKEVEAEIMSISPKHKLSVLARLCQPAPPLSRDESSPRTRGVFLSVEGPVPSLLQEVGSAVERSLASHASARIKVWPSHGDGLPAGADRITRSEDRLSSCLQTVLSWRETSHEILDYVTGVNASGRWEGGRDRLPSYPGSPASKLPIALVKEGFSLTLSDSLACATFNADTGTPSDHWQWVAGLWQGTICPDLVIYVKPCDEDEIRTLGQVEFSRHMGLISVRVANNGGLDEATERRLSFEVMEWIRAASFCDAVPPNWRLE</sequence>